<dbReference type="InterPro" id="IPR036291">
    <property type="entry name" value="NAD(P)-bd_dom_sf"/>
</dbReference>
<dbReference type="SUPFAM" id="SSF51735">
    <property type="entry name" value="NAD(P)-binding Rossmann-fold domains"/>
    <property type="match status" value="1"/>
</dbReference>
<keyword evidence="1" id="KW-0812">Transmembrane</keyword>
<dbReference type="InterPro" id="IPR051604">
    <property type="entry name" value="Ergot_Alk_Oxidoreductase"/>
</dbReference>
<dbReference type="PANTHER" id="PTHR43162:SF1">
    <property type="entry name" value="PRESTALK A DIFFERENTIATION PROTEIN A"/>
    <property type="match status" value="1"/>
</dbReference>
<evidence type="ECO:0000313" key="3">
    <source>
        <dbReference type="EMBL" id="GGX29417.1"/>
    </source>
</evidence>
<dbReference type="AlphaFoldDB" id="A0A918JYU2"/>
<dbReference type="RefSeq" id="WP_027413161.1">
    <property type="nucleotide sequence ID" value="NZ_BMWS01000027.1"/>
</dbReference>
<name>A0A918JYU2_9FLAO</name>
<dbReference type="InterPro" id="IPR008030">
    <property type="entry name" value="NmrA-like"/>
</dbReference>
<proteinExistence type="predicted"/>
<comment type="caution">
    <text evidence="3">The sequence shown here is derived from an EMBL/GenBank/DDBJ whole genome shotgun (WGS) entry which is preliminary data.</text>
</comment>
<dbReference type="Pfam" id="PF05368">
    <property type="entry name" value="NmrA"/>
    <property type="match status" value="1"/>
</dbReference>
<protein>
    <submittedName>
        <fullName evidence="3">NAD(P)-dependent oxidoreductase</fullName>
    </submittedName>
</protein>
<dbReference type="PANTHER" id="PTHR43162">
    <property type="match status" value="1"/>
</dbReference>
<gene>
    <name evidence="3" type="ORF">GCM10007384_33330</name>
</gene>
<dbReference type="Proteomes" id="UP000601108">
    <property type="component" value="Unassembled WGS sequence"/>
</dbReference>
<sequence>MENYKKTIVIFGCTGTVGLPILQLLIKDTCIVRGVLRNPQREHPISLENTINLSYVSADLSIVKEVEDACKFADTIFLLTATHPKQEEYETNVINAAKKYGVKRIVKLSAPDIEPVSLVEVSNWHRKIEGKLEDSGIEFCCLRPQAFMQNWERNTFTIRRFGKIYGAMENAPRNYVDARDVAEIAVKLLLQNTPLELNYISISGPEAITNYDMAERLTRVTNTNIEYLNISSNELFRTLKNRAKLPEWLANHIVELDELAIKMPEPTEDSTEKLLNKKPRLMNAYLQESKELFKRKPIWKL</sequence>
<keyword evidence="4" id="KW-1185">Reference proteome</keyword>
<evidence type="ECO:0000313" key="4">
    <source>
        <dbReference type="Proteomes" id="UP000601108"/>
    </source>
</evidence>
<feature type="transmembrane region" description="Helical" evidence="1">
    <location>
        <begin position="7"/>
        <end position="26"/>
    </location>
</feature>
<dbReference type="Gene3D" id="3.90.25.10">
    <property type="entry name" value="UDP-galactose 4-epimerase, domain 1"/>
    <property type="match status" value="1"/>
</dbReference>
<accession>A0A918JYU2</accession>
<dbReference type="EMBL" id="BMWS01000027">
    <property type="protein sequence ID" value="GGX29417.1"/>
    <property type="molecule type" value="Genomic_DNA"/>
</dbReference>
<reference evidence="3 4" key="1">
    <citation type="journal article" date="2014" name="Int. J. Syst. Evol. Microbiol.">
        <title>Complete genome sequence of Corynebacterium casei LMG S-19264T (=DSM 44701T), isolated from a smear-ripened cheese.</title>
        <authorList>
            <consortium name="US DOE Joint Genome Institute (JGI-PGF)"/>
            <person name="Walter F."/>
            <person name="Albersmeier A."/>
            <person name="Kalinowski J."/>
            <person name="Ruckert C."/>
        </authorList>
    </citation>
    <scope>NUCLEOTIDE SEQUENCE [LARGE SCALE GENOMIC DNA]</scope>
    <source>
        <strain evidence="3 4">KCTC 12285</strain>
    </source>
</reference>
<evidence type="ECO:0000259" key="2">
    <source>
        <dbReference type="Pfam" id="PF05368"/>
    </source>
</evidence>
<keyword evidence="1" id="KW-0472">Membrane</keyword>
<organism evidence="3 4">
    <name type="scientific">Aquimarina muelleri</name>
    <dbReference type="NCBI Taxonomy" id="279356"/>
    <lineage>
        <taxon>Bacteria</taxon>
        <taxon>Pseudomonadati</taxon>
        <taxon>Bacteroidota</taxon>
        <taxon>Flavobacteriia</taxon>
        <taxon>Flavobacteriales</taxon>
        <taxon>Flavobacteriaceae</taxon>
        <taxon>Aquimarina</taxon>
    </lineage>
</organism>
<keyword evidence="1" id="KW-1133">Transmembrane helix</keyword>
<dbReference type="Gene3D" id="3.40.50.720">
    <property type="entry name" value="NAD(P)-binding Rossmann-like Domain"/>
    <property type="match status" value="1"/>
</dbReference>
<feature type="domain" description="NmrA-like" evidence="2">
    <location>
        <begin position="5"/>
        <end position="262"/>
    </location>
</feature>
<evidence type="ECO:0000256" key="1">
    <source>
        <dbReference type="SAM" id="Phobius"/>
    </source>
</evidence>